<protein>
    <submittedName>
        <fullName evidence="6">DUF3324 domain-containing protein</fullName>
    </submittedName>
</protein>
<feature type="signal peptide" evidence="3">
    <location>
        <begin position="1"/>
        <end position="27"/>
    </location>
</feature>
<feature type="transmembrane region" description="Helical" evidence="2">
    <location>
        <begin position="311"/>
        <end position="331"/>
    </location>
</feature>
<name>A0AAW9K3H9_CARML</name>
<keyword evidence="3" id="KW-0732">Signal</keyword>
<dbReference type="InterPro" id="IPR021759">
    <property type="entry name" value="WxLIP_HBD"/>
</dbReference>
<organism evidence="6 7">
    <name type="scientific">Carnobacterium maltaromaticum</name>
    <name type="common">Carnobacterium piscicola</name>
    <dbReference type="NCBI Taxonomy" id="2751"/>
    <lineage>
        <taxon>Bacteria</taxon>
        <taxon>Bacillati</taxon>
        <taxon>Bacillota</taxon>
        <taxon>Bacilli</taxon>
        <taxon>Lactobacillales</taxon>
        <taxon>Carnobacteriaceae</taxon>
        <taxon>Carnobacterium</taxon>
    </lineage>
</organism>
<feature type="chain" id="PRO_5043387393" evidence="3">
    <location>
        <begin position="28"/>
        <end position="363"/>
    </location>
</feature>
<dbReference type="AlphaFoldDB" id="A0AAW9K3H9"/>
<dbReference type="NCBIfam" id="TIGR01167">
    <property type="entry name" value="LPXTG_anchor"/>
    <property type="match status" value="1"/>
</dbReference>
<proteinExistence type="predicted"/>
<dbReference type="InterPro" id="IPR010317">
    <property type="entry name" value="WxLIP_PGBD"/>
</dbReference>
<keyword evidence="2" id="KW-0472">Membrane</keyword>
<dbReference type="Pfam" id="PF11797">
    <property type="entry name" value="WxLIP_HBD"/>
    <property type="match status" value="1"/>
</dbReference>
<feature type="compositionally biased region" description="Basic and acidic residues" evidence="1">
    <location>
        <begin position="338"/>
        <end position="349"/>
    </location>
</feature>
<dbReference type="Proteomes" id="UP001290462">
    <property type="component" value="Unassembled WGS sequence"/>
</dbReference>
<dbReference type="RefSeq" id="WP_322809157.1">
    <property type="nucleotide sequence ID" value="NZ_JAVBVO010000003.1"/>
</dbReference>
<dbReference type="Pfam" id="PF06030">
    <property type="entry name" value="WxLIP_PGBD"/>
    <property type="match status" value="1"/>
</dbReference>
<dbReference type="EMBL" id="JAVBVO010000003">
    <property type="protein sequence ID" value="MDZ5759301.1"/>
    <property type="molecule type" value="Genomic_DNA"/>
</dbReference>
<evidence type="ECO:0000256" key="1">
    <source>
        <dbReference type="SAM" id="MobiDB-lite"/>
    </source>
</evidence>
<evidence type="ECO:0000256" key="3">
    <source>
        <dbReference type="SAM" id="SignalP"/>
    </source>
</evidence>
<keyword evidence="2" id="KW-0812">Transmembrane</keyword>
<feature type="domain" description="WxL Interacting Protein peptidoglycan binding" evidence="4">
    <location>
        <begin position="32"/>
        <end position="150"/>
    </location>
</feature>
<reference evidence="6" key="1">
    <citation type="submission" date="2023-08" db="EMBL/GenBank/DDBJ databases">
        <title>Genomic characterization of piscicolin 126 produced by Carnobacterium maltaromaticum CM22 strain isolated from salmon (Salmo salar).</title>
        <authorList>
            <person name="Gonzalez-Gragera E."/>
            <person name="Garcia-Lopez J.D."/>
            <person name="Teso-Perez C."/>
            <person name="Gimenez-Hernandez I."/>
            <person name="Peralta-Sanchez J.M."/>
            <person name="Valdivia E."/>
            <person name="Montalban-Lopez M."/>
            <person name="Martin-Platero A.M."/>
            <person name="Banos A."/>
            <person name="Martinez-Bueno M."/>
        </authorList>
    </citation>
    <scope>NUCLEOTIDE SEQUENCE</scope>
    <source>
        <strain evidence="6">CM22</strain>
    </source>
</reference>
<evidence type="ECO:0000256" key="2">
    <source>
        <dbReference type="SAM" id="Phobius"/>
    </source>
</evidence>
<comment type="caution">
    <text evidence="6">The sequence shown here is derived from an EMBL/GenBank/DDBJ whole genome shotgun (WGS) entry which is preliminary data.</text>
</comment>
<evidence type="ECO:0000259" key="5">
    <source>
        <dbReference type="Pfam" id="PF11797"/>
    </source>
</evidence>
<evidence type="ECO:0000313" key="6">
    <source>
        <dbReference type="EMBL" id="MDZ5759301.1"/>
    </source>
</evidence>
<keyword evidence="2" id="KW-1133">Transmembrane helix</keyword>
<gene>
    <name evidence="6" type="ORF">RAK27_11570</name>
</gene>
<sequence>MKKYTKLIIFMVALLTTSTFLIPKVNASELNFSVEPIIPANQRDQKKTYFDLKMEAGASQTIEINLRNDTKNDVIIQPRVNSALTNIKGVVEYGELPEKQDSTLIHNLNDIVTVVDEVIVPAESHVRLPLTIDMPKEEFDGILAGGITLQEKQTDTDTNKKGEQGLSIQNRYAYVVALVLNENDNEIVPELELNEIAAAQVNARNVINANLQNITAMYVNQLSVNAKITRQGQSEVLYKSTSEGMQMAPNSNFNYPISLDGAKLEAGKYTLEMTAESKGKTWHWKENFTIDGETANKLNKTDVTIENNSNWIYILIGVSLILVALILWFILWKRKKKKEEDARKKELAARKRKKKKSVKTEKK</sequence>
<feature type="domain" description="WxL Interacting Protein host binding" evidence="5">
    <location>
        <begin position="163"/>
        <end position="300"/>
    </location>
</feature>
<accession>A0AAW9K3H9</accession>
<evidence type="ECO:0000259" key="4">
    <source>
        <dbReference type="Pfam" id="PF06030"/>
    </source>
</evidence>
<feature type="region of interest" description="Disordered" evidence="1">
    <location>
        <begin position="335"/>
        <end position="363"/>
    </location>
</feature>
<evidence type="ECO:0000313" key="7">
    <source>
        <dbReference type="Proteomes" id="UP001290462"/>
    </source>
</evidence>